<dbReference type="InterPro" id="IPR026444">
    <property type="entry name" value="Secre_tail"/>
</dbReference>
<dbReference type="Pfam" id="PF18962">
    <property type="entry name" value="Por_Secre_tail"/>
    <property type="match status" value="1"/>
</dbReference>
<keyword evidence="4" id="KW-1185">Reference proteome</keyword>
<comment type="caution">
    <text evidence="3">The sequence shown here is derived from an EMBL/GenBank/DDBJ whole genome shotgun (WGS) entry which is preliminary data.</text>
</comment>
<dbReference type="RefSeq" id="WP_264729570.1">
    <property type="nucleotide sequence ID" value="NZ_JAPDNR010000001.1"/>
</dbReference>
<protein>
    <submittedName>
        <fullName evidence="3">T9SS type A sorting domain-containing protein</fullName>
    </submittedName>
</protein>
<evidence type="ECO:0000256" key="1">
    <source>
        <dbReference type="SAM" id="SignalP"/>
    </source>
</evidence>
<dbReference type="Proteomes" id="UP001207742">
    <property type="component" value="Unassembled WGS sequence"/>
</dbReference>
<evidence type="ECO:0000313" key="4">
    <source>
        <dbReference type="Proteomes" id="UP001207742"/>
    </source>
</evidence>
<organism evidence="3 4">
    <name type="scientific">Chitinophaga nivalis</name>
    <dbReference type="NCBI Taxonomy" id="2991709"/>
    <lineage>
        <taxon>Bacteria</taxon>
        <taxon>Pseudomonadati</taxon>
        <taxon>Bacteroidota</taxon>
        <taxon>Chitinophagia</taxon>
        <taxon>Chitinophagales</taxon>
        <taxon>Chitinophagaceae</taxon>
        <taxon>Chitinophaga</taxon>
    </lineage>
</organism>
<dbReference type="Gene3D" id="2.60.120.200">
    <property type="match status" value="1"/>
</dbReference>
<proteinExistence type="predicted"/>
<name>A0ABT3IJB1_9BACT</name>
<dbReference type="EMBL" id="JAPDNS010000001">
    <property type="protein sequence ID" value="MCW3484051.1"/>
    <property type="molecule type" value="Genomic_DNA"/>
</dbReference>
<reference evidence="3 4" key="1">
    <citation type="submission" date="2022-10" db="EMBL/GenBank/DDBJ databases">
        <title>Chitinophaga nivalis PC15 sp. nov., isolated from Pyeongchang county, South Korea.</title>
        <authorList>
            <person name="Trinh H.N."/>
        </authorList>
    </citation>
    <scope>NUCLEOTIDE SEQUENCE [LARGE SCALE GENOMIC DNA]</scope>
    <source>
        <strain evidence="3 4">PC14</strain>
    </source>
</reference>
<gene>
    <name evidence="3" type="ORF">OL497_09115</name>
</gene>
<feature type="chain" id="PRO_5045878784" evidence="1">
    <location>
        <begin position="32"/>
        <end position="484"/>
    </location>
</feature>
<feature type="domain" description="Secretion system C-terminal sorting" evidence="2">
    <location>
        <begin position="412"/>
        <end position="481"/>
    </location>
</feature>
<accession>A0ABT3IJB1</accession>
<dbReference type="NCBIfam" id="TIGR04183">
    <property type="entry name" value="Por_Secre_tail"/>
    <property type="match status" value="1"/>
</dbReference>
<evidence type="ECO:0000259" key="2">
    <source>
        <dbReference type="Pfam" id="PF18962"/>
    </source>
</evidence>
<dbReference type="InterPro" id="IPR013320">
    <property type="entry name" value="ConA-like_dom_sf"/>
</dbReference>
<evidence type="ECO:0000313" key="3">
    <source>
        <dbReference type="EMBL" id="MCW3484051.1"/>
    </source>
</evidence>
<dbReference type="SUPFAM" id="SSF49899">
    <property type="entry name" value="Concanavalin A-like lectins/glucanases"/>
    <property type="match status" value="1"/>
</dbReference>
<feature type="signal peptide" evidence="1">
    <location>
        <begin position="1"/>
        <end position="31"/>
    </location>
</feature>
<keyword evidence="1" id="KW-0732">Signal</keyword>
<sequence>MKNLSGALQHRSLSFLLACSIFFSNHLITQAQVKTYANSETHQTTFPCVLCSVQNPSNSVGNNEQDYATLHITAGLGGSVSQTLSFPAAVDSSFIVLGIGSNSSVLSLNLLGGATAETFLGNISNNDTKVIDSVGLHLLADSSKATVILFKSKPFDRVKITLKTSLIGLLENLRLYYAYHTKSISSCGYMPPSPLAWYPFNGNFNDSTPHRYDGRSTDQFFTAGVCKQAFGPMGSMDRYRFPVLSNAVTVSFWIKDSKAGANLESKLYIGPLLFFFFHNSSTSQPYCRLLAAIDQSVAFFREFDIDTTFKQITVTYANSNRTLSLYLNAQLVRSSYVPPLDIAEGIFIIPGFNIIDELIIYDRALDKEEVNALYYSYTQSIASPLLRQQTVDNAPISKYAANISTAQSLDFYPNPTTGIIQISSKADLNGGILTISNLAGKVLYQTITTTNNIQLPAFLPTGTYLIRLQTKDKKMHTGKIVLNR</sequence>